<name>A0A0G0MMX2_9BACT</name>
<reference evidence="2 3" key="1">
    <citation type="journal article" date="2015" name="Nature">
        <title>rRNA introns, odd ribosomes, and small enigmatic genomes across a large radiation of phyla.</title>
        <authorList>
            <person name="Brown C.T."/>
            <person name="Hug L.A."/>
            <person name="Thomas B.C."/>
            <person name="Sharon I."/>
            <person name="Castelle C.J."/>
            <person name="Singh A."/>
            <person name="Wilkins M.J."/>
            <person name="Williams K.H."/>
            <person name="Banfield J.F."/>
        </authorList>
    </citation>
    <scope>NUCLEOTIDE SEQUENCE [LARGE SCALE GENOMIC DNA]</scope>
</reference>
<evidence type="ECO:0000313" key="2">
    <source>
        <dbReference type="EMBL" id="KKR04458.1"/>
    </source>
</evidence>
<evidence type="ECO:0008006" key="4">
    <source>
        <dbReference type="Google" id="ProtNLM"/>
    </source>
</evidence>
<comment type="caution">
    <text evidence="2">The sequence shown here is derived from an EMBL/GenBank/DDBJ whole genome shotgun (WGS) entry which is preliminary data.</text>
</comment>
<dbReference type="Proteomes" id="UP000033935">
    <property type="component" value="Unassembled WGS sequence"/>
</dbReference>
<evidence type="ECO:0000256" key="1">
    <source>
        <dbReference type="SAM" id="Coils"/>
    </source>
</evidence>
<organism evidence="2 3">
    <name type="scientific">Candidatus Uhrbacteria bacterium GW2011_GWF2_39_13</name>
    <dbReference type="NCBI Taxonomy" id="1618995"/>
    <lineage>
        <taxon>Bacteria</taxon>
        <taxon>Candidatus Uhriibacteriota</taxon>
    </lineage>
</organism>
<dbReference type="EMBL" id="LBWG01000007">
    <property type="protein sequence ID" value="KKR04458.1"/>
    <property type="molecule type" value="Genomic_DNA"/>
</dbReference>
<sequence>MFKIYYREAVISAITSFIRAYEEAFFELYRDSGLVTEQQIIENYRRSAQKLNEQIFSEIENYLSVRHVLGRKEHRQWHEFTFYVGSRLVTVYYTTEDAEALRIVEMIGIERKPIIF</sequence>
<evidence type="ECO:0000313" key="3">
    <source>
        <dbReference type="Proteomes" id="UP000033935"/>
    </source>
</evidence>
<dbReference type="AlphaFoldDB" id="A0A0G0MMX2"/>
<accession>A0A0G0MMX2</accession>
<gene>
    <name evidence="2" type="ORF">UT30_C0007G0014</name>
</gene>
<protein>
    <recommendedName>
        <fullName evidence="4">Plasmid stabilization system</fullName>
    </recommendedName>
</protein>
<keyword evidence="1" id="KW-0175">Coiled coil</keyword>
<feature type="coiled-coil region" evidence="1">
    <location>
        <begin position="34"/>
        <end position="61"/>
    </location>
</feature>
<proteinExistence type="predicted"/>